<protein>
    <submittedName>
        <fullName evidence="2">Uncharacterized protein</fullName>
    </submittedName>
</protein>
<keyword evidence="3" id="KW-1185">Reference proteome</keyword>
<name>A0ABZ1CVN7_9TREE</name>
<evidence type="ECO:0000313" key="3">
    <source>
        <dbReference type="Proteomes" id="UP001329825"/>
    </source>
</evidence>
<evidence type="ECO:0000256" key="1">
    <source>
        <dbReference type="SAM" id="MobiDB-lite"/>
    </source>
</evidence>
<accession>A0ABZ1CVN7</accession>
<dbReference type="Proteomes" id="UP001329825">
    <property type="component" value="Chromosome 3"/>
</dbReference>
<dbReference type="EMBL" id="CP141883">
    <property type="protein sequence ID" value="WRT65828.1"/>
    <property type="molecule type" value="Genomic_DNA"/>
</dbReference>
<gene>
    <name evidence="2" type="ORF">IL334_002778</name>
</gene>
<proteinExistence type="predicted"/>
<evidence type="ECO:0000313" key="2">
    <source>
        <dbReference type="EMBL" id="WRT65828.1"/>
    </source>
</evidence>
<dbReference type="RefSeq" id="XP_062790568.1">
    <property type="nucleotide sequence ID" value="XM_062934517.1"/>
</dbReference>
<dbReference type="GeneID" id="87954909"/>
<reference evidence="2 3" key="1">
    <citation type="submission" date="2024-01" db="EMBL/GenBank/DDBJ databases">
        <title>Comparative genomics of Cryptococcus and Kwoniella reveals pathogenesis evolution and contrasting modes of karyotype evolution via chromosome fusion or intercentromeric recombination.</title>
        <authorList>
            <person name="Coelho M.A."/>
            <person name="David-Palma M."/>
            <person name="Shea T."/>
            <person name="Bowers K."/>
            <person name="McGinley-Smith S."/>
            <person name="Mohammad A.W."/>
            <person name="Gnirke A."/>
            <person name="Yurkov A.M."/>
            <person name="Nowrousian M."/>
            <person name="Sun S."/>
            <person name="Cuomo C.A."/>
            <person name="Heitman J."/>
        </authorList>
    </citation>
    <scope>NUCLEOTIDE SEQUENCE [LARGE SCALE GENOMIC DNA]</scope>
    <source>
        <strain evidence="2">CBS 11374</strain>
    </source>
</reference>
<organism evidence="2 3">
    <name type="scientific">Kwoniella shivajii</name>
    <dbReference type="NCBI Taxonomy" id="564305"/>
    <lineage>
        <taxon>Eukaryota</taxon>
        <taxon>Fungi</taxon>
        <taxon>Dikarya</taxon>
        <taxon>Basidiomycota</taxon>
        <taxon>Agaricomycotina</taxon>
        <taxon>Tremellomycetes</taxon>
        <taxon>Tremellales</taxon>
        <taxon>Cryptococcaceae</taxon>
        <taxon>Kwoniella</taxon>
    </lineage>
</organism>
<sequence length="268" mass="30978">MPLAKRARQSSPGYKPTKLSRTPAKKPRASEPAPKGSKRKSADDDEEYDTKQKNVKDGKKRKIQEIGVEEEGVEFVESDDEEESNKSKDTQEGLQTIFKDLSSKFQLKKGKKSNKKGNADDKQIAKLDEMYDEVLEQIEEWQKGENGLDHRQQKINDLFLHVDQTLVADTSRSQGLQMLLETHATRWTDFYPHYLEFSNEDQRALRASLTSTISSYEQRPKSIGKTIKVFTKLQKDRLKKIQDELKVNLDSQKMLQHSRKMMHAFINC</sequence>
<feature type="region of interest" description="Disordered" evidence="1">
    <location>
        <begin position="1"/>
        <end position="93"/>
    </location>
</feature>
<feature type="compositionally biased region" description="Acidic residues" evidence="1">
    <location>
        <begin position="67"/>
        <end position="83"/>
    </location>
</feature>